<feature type="compositionally biased region" description="Basic and acidic residues" evidence="3">
    <location>
        <begin position="288"/>
        <end position="304"/>
    </location>
</feature>
<dbReference type="PROSITE" id="PS51912">
    <property type="entry name" value="DMAP1_BIND"/>
    <property type="match status" value="1"/>
</dbReference>
<dbReference type="PANTHER" id="PTHR12630">
    <property type="entry name" value="N-LINKED OLIGOSACCHARIDE PROCESSING"/>
    <property type="match status" value="1"/>
</dbReference>
<evidence type="ECO:0000259" key="5">
    <source>
        <dbReference type="PROSITE" id="PS51912"/>
    </source>
</evidence>
<feature type="domain" description="DMAP1-binding" evidence="5">
    <location>
        <begin position="174"/>
        <end position="275"/>
    </location>
</feature>
<reference evidence="7" key="1">
    <citation type="journal article" date="2014" name="Nature">
        <title>Elephant shark genome provides unique insights into gnathostome evolution.</title>
        <authorList>
            <consortium name="International Elephant Shark Genome Sequencing Consortium"/>
            <person name="Venkatesh B."/>
            <person name="Lee A.P."/>
            <person name="Ravi V."/>
            <person name="Maurya A.K."/>
            <person name="Lian M.M."/>
            <person name="Swann J.B."/>
            <person name="Ohta Y."/>
            <person name="Flajnik M.F."/>
            <person name="Sutoh Y."/>
            <person name="Kasahara M."/>
            <person name="Hoon S."/>
            <person name="Gangu V."/>
            <person name="Roy S.W."/>
            <person name="Irimia M."/>
            <person name="Korzh V."/>
            <person name="Kondrychyn I."/>
            <person name="Lim Z.W."/>
            <person name="Tay B.H."/>
            <person name="Tohari S."/>
            <person name="Kong K.W."/>
            <person name="Ho S."/>
            <person name="Lorente-Galdos B."/>
            <person name="Quilez J."/>
            <person name="Marques-Bonet T."/>
            <person name="Raney B.J."/>
            <person name="Ingham P.W."/>
            <person name="Tay A."/>
            <person name="Hillier L.W."/>
            <person name="Minx P."/>
            <person name="Boehm T."/>
            <person name="Wilson R.K."/>
            <person name="Brenner S."/>
            <person name="Warren W.C."/>
        </authorList>
    </citation>
    <scope>NUCLEOTIDE SEQUENCE</scope>
    <source>
        <tissue evidence="7">Spleen</tissue>
    </source>
</reference>
<evidence type="ECO:0000259" key="6">
    <source>
        <dbReference type="PROSITE" id="PS51914"/>
    </source>
</evidence>
<dbReference type="InterPro" id="IPR010506">
    <property type="entry name" value="DMAP1-bd"/>
</dbReference>
<evidence type="ECO:0000256" key="4">
    <source>
        <dbReference type="SAM" id="SignalP"/>
    </source>
</evidence>
<dbReference type="PANTHER" id="PTHR12630:SF6">
    <property type="entry name" value="N-ACETYLGLUCOSAMINE-1-PHOSPHOTRANSFERASE SUBUNIT GAMMA"/>
    <property type="match status" value="1"/>
</dbReference>
<feature type="signal peptide" evidence="4">
    <location>
        <begin position="1"/>
        <end position="22"/>
    </location>
</feature>
<accession>V9L7L4</accession>
<dbReference type="InterPro" id="IPR012913">
    <property type="entry name" value="OS9-like_dom"/>
</dbReference>
<keyword evidence="1 4" id="KW-0732">Signal</keyword>
<feature type="chain" id="PRO_5004778380" evidence="4">
    <location>
        <begin position="23"/>
        <end position="304"/>
    </location>
</feature>
<dbReference type="AlphaFoldDB" id="V9L7L4"/>
<dbReference type="InterPro" id="IPR009011">
    <property type="entry name" value="Man6P_isomerase_rcpt-bd_dom_sf"/>
</dbReference>
<evidence type="ECO:0000256" key="1">
    <source>
        <dbReference type="ARBA" id="ARBA00022729"/>
    </source>
</evidence>
<dbReference type="GO" id="GO:0005794">
    <property type="term" value="C:Golgi apparatus"/>
    <property type="evidence" value="ECO:0007669"/>
    <property type="project" value="TreeGrafter"/>
</dbReference>
<dbReference type="PROSITE" id="PS51914">
    <property type="entry name" value="MRH"/>
    <property type="match status" value="1"/>
</dbReference>
<dbReference type="InterPro" id="IPR044865">
    <property type="entry name" value="MRH_dom"/>
</dbReference>
<evidence type="ECO:0000313" key="7">
    <source>
        <dbReference type="EMBL" id="AFP07329.1"/>
    </source>
</evidence>
<evidence type="ECO:0000256" key="2">
    <source>
        <dbReference type="ARBA" id="ARBA00023157"/>
    </source>
</evidence>
<sequence length="304" mass="34190">MGCSPLVVLGLGLTLLILSASGGKMKIVEEPNTYGINNPFLAQAVRLQPRVQPAPISGPPHLHRLAGKCFSLIESSYKYEFCPFHNITQHEQTFRWNAYSGILGIWQEWEIENNTFVGMWMKEGDSCGNKNRQTKVLLTCGAAHRLATVSEPNTCIYSLSFETPLVCHPHALLVYPTLEEKLQRQWDKAEQLLYDELITHQGYRKLLRSIFEEVGYLVAERETLSSQPPAQQPLASCSEERRKLAAEVQELRALLNQHNITVREQSGPAASEPSTRRPTSPSLAPRHLRGDEGLRDDAQRNPLP</sequence>
<keyword evidence="2" id="KW-1015">Disulfide bond</keyword>
<dbReference type="EMBL" id="JW874812">
    <property type="protein sequence ID" value="AFP07329.1"/>
    <property type="molecule type" value="mRNA"/>
</dbReference>
<dbReference type="SUPFAM" id="SSF50911">
    <property type="entry name" value="Mannose 6-phosphate receptor domain"/>
    <property type="match status" value="1"/>
</dbReference>
<dbReference type="Pfam" id="PF07915">
    <property type="entry name" value="PRKCSH"/>
    <property type="match status" value="1"/>
</dbReference>
<protein>
    <submittedName>
        <fullName evidence="7">N-acetylglucosamine-1-phosphotransferase subunit gamma</fullName>
    </submittedName>
</protein>
<organism evidence="7">
    <name type="scientific">Callorhinchus milii</name>
    <name type="common">Ghost shark</name>
    <dbReference type="NCBI Taxonomy" id="7868"/>
    <lineage>
        <taxon>Eukaryota</taxon>
        <taxon>Metazoa</taxon>
        <taxon>Chordata</taxon>
        <taxon>Craniata</taxon>
        <taxon>Vertebrata</taxon>
        <taxon>Chondrichthyes</taxon>
        <taxon>Holocephali</taxon>
        <taxon>Chimaeriformes</taxon>
        <taxon>Callorhinchidae</taxon>
        <taxon>Callorhinchus</taxon>
    </lineage>
</organism>
<name>V9L7L4_CALMI</name>
<dbReference type="GO" id="GO:0016740">
    <property type="term" value="F:transferase activity"/>
    <property type="evidence" value="ECO:0007669"/>
    <property type="project" value="UniProtKB-KW"/>
</dbReference>
<feature type="domain" description="MRH" evidence="6">
    <location>
        <begin position="67"/>
        <end position="169"/>
    </location>
</feature>
<dbReference type="InterPro" id="IPR039794">
    <property type="entry name" value="Gtb1-like"/>
</dbReference>
<feature type="region of interest" description="Disordered" evidence="3">
    <location>
        <begin position="260"/>
        <end position="304"/>
    </location>
</feature>
<keyword evidence="7" id="KW-0808">Transferase</keyword>
<proteinExistence type="evidence at transcript level"/>
<evidence type="ECO:0000256" key="3">
    <source>
        <dbReference type="SAM" id="MobiDB-lite"/>
    </source>
</evidence>
<dbReference type="Gene3D" id="2.70.130.10">
    <property type="entry name" value="Mannose-6-phosphate receptor binding domain"/>
    <property type="match status" value="1"/>
</dbReference>